<evidence type="ECO:0000313" key="2">
    <source>
        <dbReference type="Proteomes" id="UP000199647"/>
    </source>
</evidence>
<sequence>MPRNNESEIRAIFAEYGAGFDDADAEAVTTLFAYPATIWQFSEGHVFDDDEDLGENVEALIDVFDDAGIVTTVPEVGAIHVAGITAFASVEWRQEDEDGEVLNQFTCRYTLLDTDTGWKIATVINEIEEEEAPAH</sequence>
<dbReference type="Gene3D" id="3.10.450.50">
    <property type="match status" value="1"/>
</dbReference>
<dbReference type="InterPro" id="IPR032710">
    <property type="entry name" value="NTF2-like_dom_sf"/>
</dbReference>
<organism evidence="1 2">
    <name type="scientific">Faunimonas pinastri</name>
    <dbReference type="NCBI Taxonomy" id="1855383"/>
    <lineage>
        <taxon>Bacteria</taxon>
        <taxon>Pseudomonadati</taxon>
        <taxon>Pseudomonadota</taxon>
        <taxon>Alphaproteobacteria</taxon>
        <taxon>Hyphomicrobiales</taxon>
        <taxon>Afifellaceae</taxon>
        <taxon>Faunimonas</taxon>
    </lineage>
</organism>
<accession>A0A1H9HP02</accession>
<evidence type="ECO:0000313" key="1">
    <source>
        <dbReference type="EMBL" id="SEQ64043.1"/>
    </source>
</evidence>
<dbReference type="STRING" id="1855383.SAMN05216548_106107"/>
<keyword evidence="2" id="KW-1185">Reference proteome</keyword>
<dbReference type="CDD" id="cd00531">
    <property type="entry name" value="NTF2_like"/>
    <property type="match status" value="1"/>
</dbReference>
<proteinExistence type="predicted"/>
<dbReference type="Proteomes" id="UP000199647">
    <property type="component" value="Unassembled WGS sequence"/>
</dbReference>
<name>A0A1H9HP02_9HYPH</name>
<dbReference type="AlphaFoldDB" id="A0A1H9HP02"/>
<dbReference type="SUPFAM" id="SSF54427">
    <property type="entry name" value="NTF2-like"/>
    <property type="match status" value="1"/>
</dbReference>
<reference evidence="1 2" key="1">
    <citation type="submission" date="2016-10" db="EMBL/GenBank/DDBJ databases">
        <authorList>
            <person name="de Groot N.N."/>
        </authorList>
    </citation>
    <scope>NUCLEOTIDE SEQUENCE [LARGE SCALE GENOMIC DNA]</scope>
    <source>
        <strain evidence="1 2">A52C2</strain>
    </source>
</reference>
<dbReference type="EMBL" id="FOFG01000006">
    <property type="protein sequence ID" value="SEQ64043.1"/>
    <property type="molecule type" value="Genomic_DNA"/>
</dbReference>
<dbReference type="RefSeq" id="WP_092496467.1">
    <property type="nucleotide sequence ID" value="NZ_FOFG01000006.1"/>
</dbReference>
<protein>
    <submittedName>
        <fullName evidence="1">SnoaL-like domain-containing protein</fullName>
    </submittedName>
</protein>
<gene>
    <name evidence="1" type="ORF">SAMN05216548_106107</name>
</gene>